<evidence type="ECO:0000256" key="1">
    <source>
        <dbReference type="ARBA" id="ARBA00004685"/>
    </source>
</evidence>
<name>A0AAD6YYU3_9AGAR</name>
<keyword evidence="4" id="KW-1185">Reference proteome</keyword>
<comment type="pathway">
    <text evidence="1">Mycotoxin biosynthesis.</text>
</comment>
<dbReference type="GO" id="GO:0043386">
    <property type="term" value="P:mycotoxin biosynthetic process"/>
    <property type="evidence" value="ECO:0007669"/>
    <property type="project" value="InterPro"/>
</dbReference>
<dbReference type="Proteomes" id="UP001218218">
    <property type="component" value="Unassembled WGS sequence"/>
</dbReference>
<dbReference type="Pfam" id="PF11807">
    <property type="entry name" value="UstYa"/>
    <property type="match status" value="1"/>
</dbReference>
<evidence type="ECO:0000313" key="4">
    <source>
        <dbReference type="Proteomes" id="UP001218218"/>
    </source>
</evidence>
<gene>
    <name evidence="3" type="ORF">DFH08DRAFT_723632</name>
</gene>
<evidence type="ECO:0000256" key="2">
    <source>
        <dbReference type="ARBA" id="ARBA00035112"/>
    </source>
</evidence>
<dbReference type="AlphaFoldDB" id="A0AAD6YYU3"/>
<proteinExistence type="inferred from homology"/>
<comment type="similarity">
    <text evidence="2">Belongs to the ustYa family.</text>
</comment>
<comment type="caution">
    <text evidence="3">The sequence shown here is derived from an EMBL/GenBank/DDBJ whole genome shotgun (WGS) entry which is preliminary data.</text>
</comment>
<evidence type="ECO:0000313" key="3">
    <source>
        <dbReference type="EMBL" id="KAJ7301954.1"/>
    </source>
</evidence>
<organism evidence="3 4">
    <name type="scientific">Mycena albidolilacea</name>
    <dbReference type="NCBI Taxonomy" id="1033008"/>
    <lineage>
        <taxon>Eukaryota</taxon>
        <taxon>Fungi</taxon>
        <taxon>Dikarya</taxon>
        <taxon>Basidiomycota</taxon>
        <taxon>Agaricomycotina</taxon>
        <taxon>Agaricomycetes</taxon>
        <taxon>Agaricomycetidae</taxon>
        <taxon>Agaricales</taxon>
        <taxon>Marasmiineae</taxon>
        <taxon>Mycenaceae</taxon>
        <taxon>Mycena</taxon>
    </lineage>
</organism>
<protein>
    <submittedName>
        <fullName evidence="3">Uncharacterized protein</fullName>
    </submittedName>
</protein>
<reference evidence="3" key="1">
    <citation type="submission" date="2023-03" db="EMBL/GenBank/DDBJ databases">
        <title>Massive genome expansion in bonnet fungi (Mycena s.s.) driven by repeated elements and novel gene families across ecological guilds.</title>
        <authorList>
            <consortium name="Lawrence Berkeley National Laboratory"/>
            <person name="Harder C.B."/>
            <person name="Miyauchi S."/>
            <person name="Viragh M."/>
            <person name="Kuo A."/>
            <person name="Thoen E."/>
            <person name="Andreopoulos B."/>
            <person name="Lu D."/>
            <person name="Skrede I."/>
            <person name="Drula E."/>
            <person name="Henrissat B."/>
            <person name="Morin E."/>
            <person name="Kohler A."/>
            <person name="Barry K."/>
            <person name="LaButti K."/>
            <person name="Morin E."/>
            <person name="Salamov A."/>
            <person name="Lipzen A."/>
            <person name="Mereny Z."/>
            <person name="Hegedus B."/>
            <person name="Baldrian P."/>
            <person name="Stursova M."/>
            <person name="Weitz H."/>
            <person name="Taylor A."/>
            <person name="Grigoriev I.V."/>
            <person name="Nagy L.G."/>
            <person name="Martin F."/>
            <person name="Kauserud H."/>
        </authorList>
    </citation>
    <scope>NUCLEOTIDE SEQUENCE</scope>
    <source>
        <strain evidence="3">CBHHK002</strain>
    </source>
</reference>
<sequence>MYGAAPAEDVVRHRIVKFTRGLGDDIPIYERRPSATVDEAWHELYSVAETRISKSEAMKMPNKTWPLRSKPGNYAFALDVFHQLHWLDMLRQQVHMGYNNYTRAPISHVRHSLRHCIGAIRQALMCSADISIVVWQWSEKRQVAEQRDDVLHVCRDFDRIRD</sequence>
<dbReference type="PANTHER" id="PTHR33365">
    <property type="entry name" value="YALI0B05434P"/>
    <property type="match status" value="1"/>
</dbReference>
<dbReference type="EMBL" id="JARIHO010000123">
    <property type="protein sequence ID" value="KAJ7301954.1"/>
    <property type="molecule type" value="Genomic_DNA"/>
</dbReference>
<accession>A0AAD6YYU3</accession>
<dbReference type="InterPro" id="IPR021765">
    <property type="entry name" value="UstYa-like"/>
</dbReference>
<dbReference type="PANTHER" id="PTHR33365:SF4">
    <property type="entry name" value="CYCLOCHLOROTINE BIOSYNTHESIS PROTEIN O"/>
    <property type="match status" value="1"/>
</dbReference>